<proteinExistence type="predicted"/>
<reference evidence="1" key="1">
    <citation type="journal article" date="2021" name="Proc. Natl. Acad. Sci. U.S.A.">
        <title>A Catalog of Tens of Thousands of Viruses from Human Metagenomes Reveals Hidden Associations with Chronic Diseases.</title>
        <authorList>
            <person name="Tisza M.J."/>
            <person name="Buck C.B."/>
        </authorList>
    </citation>
    <scope>NUCLEOTIDE SEQUENCE</scope>
    <source>
        <strain evidence="1">CtAbS6</strain>
    </source>
</reference>
<name>A0A8S5M6S7_9CAUD</name>
<accession>A0A8S5M6S7</accession>
<dbReference type="EMBL" id="BK014838">
    <property type="protein sequence ID" value="DAD78013.1"/>
    <property type="molecule type" value="Genomic_DNA"/>
</dbReference>
<organism evidence="1">
    <name type="scientific">Myoviridae sp. ctAbS6</name>
    <dbReference type="NCBI Taxonomy" id="2826628"/>
    <lineage>
        <taxon>Viruses</taxon>
        <taxon>Duplodnaviria</taxon>
        <taxon>Heunggongvirae</taxon>
        <taxon>Uroviricota</taxon>
        <taxon>Caudoviricetes</taxon>
    </lineage>
</organism>
<evidence type="ECO:0000313" key="1">
    <source>
        <dbReference type="EMBL" id="DAD78013.1"/>
    </source>
</evidence>
<protein>
    <submittedName>
        <fullName evidence="1">Uncharacterized protein</fullName>
    </submittedName>
</protein>
<sequence>MCLVGDCLLCVLLMRFNLYFDIDSIIYFRIDYAVKLM</sequence>